<gene>
    <name evidence="2" type="ORF">BJ508DRAFT_219048</name>
</gene>
<evidence type="ECO:0000313" key="3">
    <source>
        <dbReference type="Proteomes" id="UP000275078"/>
    </source>
</evidence>
<feature type="non-terminal residue" evidence="2">
    <location>
        <position position="96"/>
    </location>
</feature>
<feature type="domain" description="Cyanovirin-N" evidence="1">
    <location>
        <begin position="2"/>
        <end position="95"/>
    </location>
</feature>
<dbReference type="Gene3D" id="2.30.60.10">
    <property type="entry name" value="Cyanovirin-N"/>
    <property type="match status" value="1"/>
</dbReference>
<organism evidence="2 3">
    <name type="scientific">Ascobolus immersus RN42</name>
    <dbReference type="NCBI Taxonomy" id="1160509"/>
    <lineage>
        <taxon>Eukaryota</taxon>
        <taxon>Fungi</taxon>
        <taxon>Dikarya</taxon>
        <taxon>Ascomycota</taxon>
        <taxon>Pezizomycotina</taxon>
        <taxon>Pezizomycetes</taxon>
        <taxon>Pezizales</taxon>
        <taxon>Ascobolaceae</taxon>
        <taxon>Ascobolus</taxon>
    </lineage>
</organism>
<dbReference type="AlphaFoldDB" id="A0A3N4HM45"/>
<dbReference type="Proteomes" id="UP000275078">
    <property type="component" value="Unassembled WGS sequence"/>
</dbReference>
<dbReference type="SMART" id="SM01111">
    <property type="entry name" value="CVNH"/>
    <property type="match status" value="1"/>
</dbReference>
<dbReference type="Pfam" id="PF08881">
    <property type="entry name" value="CVNH"/>
    <property type="match status" value="1"/>
</dbReference>
<reference evidence="2 3" key="1">
    <citation type="journal article" date="2018" name="Nat. Ecol. Evol.">
        <title>Pezizomycetes genomes reveal the molecular basis of ectomycorrhizal truffle lifestyle.</title>
        <authorList>
            <person name="Murat C."/>
            <person name="Payen T."/>
            <person name="Noel B."/>
            <person name="Kuo A."/>
            <person name="Morin E."/>
            <person name="Chen J."/>
            <person name="Kohler A."/>
            <person name="Krizsan K."/>
            <person name="Balestrini R."/>
            <person name="Da Silva C."/>
            <person name="Montanini B."/>
            <person name="Hainaut M."/>
            <person name="Levati E."/>
            <person name="Barry K.W."/>
            <person name="Belfiori B."/>
            <person name="Cichocki N."/>
            <person name="Clum A."/>
            <person name="Dockter R.B."/>
            <person name="Fauchery L."/>
            <person name="Guy J."/>
            <person name="Iotti M."/>
            <person name="Le Tacon F."/>
            <person name="Lindquist E.A."/>
            <person name="Lipzen A."/>
            <person name="Malagnac F."/>
            <person name="Mello A."/>
            <person name="Molinier V."/>
            <person name="Miyauchi S."/>
            <person name="Poulain J."/>
            <person name="Riccioni C."/>
            <person name="Rubini A."/>
            <person name="Sitrit Y."/>
            <person name="Splivallo R."/>
            <person name="Traeger S."/>
            <person name="Wang M."/>
            <person name="Zifcakova L."/>
            <person name="Wipf D."/>
            <person name="Zambonelli A."/>
            <person name="Paolocci F."/>
            <person name="Nowrousian M."/>
            <person name="Ottonello S."/>
            <person name="Baldrian P."/>
            <person name="Spatafora J.W."/>
            <person name="Henrissat B."/>
            <person name="Nagy L.G."/>
            <person name="Aury J.M."/>
            <person name="Wincker P."/>
            <person name="Grigoriev I.V."/>
            <person name="Bonfante P."/>
            <person name="Martin F.M."/>
        </authorList>
    </citation>
    <scope>NUCLEOTIDE SEQUENCE [LARGE SCALE GENOMIC DNA]</scope>
    <source>
        <strain evidence="2 3">RN42</strain>
    </source>
</reference>
<proteinExistence type="predicted"/>
<protein>
    <submittedName>
        <fullName evidence="2">Cyanovirin-N</fullName>
    </submittedName>
</protein>
<evidence type="ECO:0000313" key="2">
    <source>
        <dbReference type="EMBL" id="RPA70744.1"/>
    </source>
</evidence>
<evidence type="ECO:0000259" key="1">
    <source>
        <dbReference type="SMART" id="SM01111"/>
    </source>
</evidence>
<dbReference type="PANTHER" id="PTHR42076:SF1">
    <property type="entry name" value="CYANOVIRIN-N DOMAIN-CONTAINING PROTEIN"/>
    <property type="match status" value="1"/>
</dbReference>
<dbReference type="InterPro" id="IPR036673">
    <property type="entry name" value="Cyanovirin-N_sf"/>
</dbReference>
<dbReference type="PANTHER" id="PTHR42076">
    <property type="entry name" value="CYANOVIRIN-N HOMOLOG"/>
    <property type="match status" value="1"/>
</dbReference>
<name>A0A3N4HM45_ASCIM</name>
<dbReference type="EMBL" id="ML120094">
    <property type="protein sequence ID" value="RPA70744.1"/>
    <property type="molecule type" value="Genomic_DNA"/>
</dbReference>
<dbReference type="OrthoDB" id="2441380at2759"/>
<dbReference type="SUPFAM" id="SSF51322">
    <property type="entry name" value="Cyanovirin-N"/>
    <property type="match status" value="1"/>
</dbReference>
<dbReference type="InterPro" id="IPR011058">
    <property type="entry name" value="Cyanovirin-N"/>
</dbReference>
<sequence>MAFHLTSSNYTLANSHLTALCSPSTTPSTIDLDECLGNKDGVLEWGGKKLSKSSRNLTLDGTVLRGEVRKCDGTWTEARVDLAEGIANLHGRLVFI</sequence>
<keyword evidence="3" id="KW-1185">Reference proteome</keyword>
<dbReference type="STRING" id="1160509.A0A3N4HM45"/>
<accession>A0A3N4HM45</accession>